<keyword evidence="3 7" id="KW-0479">Metal-binding</keyword>
<dbReference type="GO" id="GO:0016705">
    <property type="term" value="F:oxidoreductase activity, acting on paired donors, with incorporation or reduction of molecular oxygen"/>
    <property type="evidence" value="ECO:0007669"/>
    <property type="project" value="InterPro"/>
</dbReference>
<evidence type="ECO:0000256" key="4">
    <source>
        <dbReference type="ARBA" id="ARBA00023002"/>
    </source>
</evidence>
<dbReference type="PRINTS" id="PR00359">
    <property type="entry name" value="BP450"/>
</dbReference>
<dbReference type="InterPro" id="IPR017972">
    <property type="entry name" value="Cyt_P450_CS"/>
</dbReference>
<evidence type="ECO:0000256" key="1">
    <source>
        <dbReference type="ARBA" id="ARBA00010617"/>
    </source>
</evidence>
<sequence>MTAERTEQPRQPAGASVDEMLFGLMMRGDIDPYPVYAWLRENAPVAWSGGFNAYVVSGYADCDQVLRDHEVFRAIDEEMLAALFPQAAQHEAYRIFQTSLVGHNPPGHTRLRRLVSREFTPRRINGMRPEIERVCARLLDRAQERMRAEGSVDLHREVSVPLPMHVLARLLGIPEADLPHVSALVPRMLHVVDPAAGEEQFTDADAAFAEFGDYLDVLVAQRRREPRSDLLSGLVSVHDEDGDRLSGDELRTMVFTLWAAGFETPAIAADNGVATLLAHPEHAHWLDAEETAGAFVDELLRWETPGPVAAARRYTAVDTRIGGVAVPAGREVRLLIGSANRDPRRFPDSDRFDPARAAANPLMFGAGIHYCLGAGLARLEITVLLRELRRRFPGLRAAAEPVRRRSIPLREFSSFIVTADNR</sequence>
<dbReference type="InterPro" id="IPR002397">
    <property type="entry name" value="Cyt_P450_B"/>
</dbReference>
<keyword evidence="5 7" id="KW-0408">Iron</keyword>
<dbReference type="Gene3D" id="1.10.630.10">
    <property type="entry name" value="Cytochrome P450"/>
    <property type="match status" value="1"/>
</dbReference>
<evidence type="ECO:0000256" key="3">
    <source>
        <dbReference type="ARBA" id="ARBA00022723"/>
    </source>
</evidence>
<dbReference type="RefSeq" id="WP_179766389.1">
    <property type="nucleotide sequence ID" value="NZ_JACCFO010000001.1"/>
</dbReference>
<dbReference type="InterPro" id="IPR001128">
    <property type="entry name" value="Cyt_P450"/>
</dbReference>
<evidence type="ECO:0000256" key="6">
    <source>
        <dbReference type="ARBA" id="ARBA00023033"/>
    </source>
</evidence>
<comment type="caution">
    <text evidence="8">The sequence shown here is derived from an EMBL/GenBank/DDBJ whole genome shotgun (WGS) entry which is preliminary data.</text>
</comment>
<keyword evidence="6 7" id="KW-0503">Monooxygenase</keyword>
<dbReference type="EMBL" id="JACCFO010000001">
    <property type="protein sequence ID" value="NYI94744.1"/>
    <property type="molecule type" value="Genomic_DNA"/>
</dbReference>
<dbReference type="InterPro" id="IPR036396">
    <property type="entry name" value="Cyt_P450_sf"/>
</dbReference>
<gene>
    <name evidence="8" type="ORF">HNR12_001021</name>
</gene>
<keyword evidence="2 7" id="KW-0349">Heme</keyword>
<dbReference type="SUPFAM" id="SSF48264">
    <property type="entry name" value="Cytochrome P450"/>
    <property type="match status" value="1"/>
</dbReference>
<dbReference type="PANTHER" id="PTHR46696">
    <property type="entry name" value="P450, PUTATIVE (EUROFUNG)-RELATED"/>
    <property type="match status" value="1"/>
</dbReference>
<reference evidence="8 9" key="1">
    <citation type="submission" date="2020-07" db="EMBL/GenBank/DDBJ databases">
        <title>Sequencing the genomes of 1000 actinobacteria strains.</title>
        <authorList>
            <person name="Klenk H.-P."/>
        </authorList>
    </citation>
    <scope>NUCLEOTIDE SEQUENCE [LARGE SCALE GENOMIC DNA]</scope>
    <source>
        <strain evidence="8 9">DSM 45927</strain>
    </source>
</reference>
<proteinExistence type="inferred from homology"/>
<protein>
    <submittedName>
        <fullName evidence="8">Cytochrome P450</fullName>
    </submittedName>
</protein>
<dbReference type="AlphaFoldDB" id="A0A853BJ61"/>
<dbReference type="GO" id="GO:0004497">
    <property type="term" value="F:monooxygenase activity"/>
    <property type="evidence" value="ECO:0007669"/>
    <property type="project" value="UniProtKB-KW"/>
</dbReference>
<dbReference type="FunFam" id="1.10.630.10:FF:000018">
    <property type="entry name" value="Cytochrome P450 monooxygenase"/>
    <property type="match status" value="1"/>
</dbReference>
<accession>A0A853BJ61</accession>
<keyword evidence="9" id="KW-1185">Reference proteome</keyword>
<evidence type="ECO:0000256" key="7">
    <source>
        <dbReference type="RuleBase" id="RU000461"/>
    </source>
</evidence>
<keyword evidence="4 7" id="KW-0560">Oxidoreductase</keyword>
<name>A0A853BJ61_9ACTN</name>
<dbReference type="PROSITE" id="PS00086">
    <property type="entry name" value="CYTOCHROME_P450"/>
    <property type="match status" value="1"/>
</dbReference>
<evidence type="ECO:0000313" key="9">
    <source>
        <dbReference type="Proteomes" id="UP000575985"/>
    </source>
</evidence>
<dbReference type="PANTHER" id="PTHR46696:SF1">
    <property type="entry name" value="CYTOCHROME P450 YJIB-RELATED"/>
    <property type="match status" value="1"/>
</dbReference>
<evidence type="ECO:0000313" key="8">
    <source>
        <dbReference type="EMBL" id="NYI94744.1"/>
    </source>
</evidence>
<evidence type="ECO:0000256" key="5">
    <source>
        <dbReference type="ARBA" id="ARBA00023004"/>
    </source>
</evidence>
<dbReference type="Proteomes" id="UP000575985">
    <property type="component" value="Unassembled WGS sequence"/>
</dbReference>
<organism evidence="8 9">
    <name type="scientific">Streptomonospora nanhaiensis</name>
    <dbReference type="NCBI Taxonomy" id="1323731"/>
    <lineage>
        <taxon>Bacteria</taxon>
        <taxon>Bacillati</taxon>
        <taxon>Actinomycetota</taxon>
        <taxon>Actinomycetes</taxon>
        <taxon>Streptosporangiales</taxon>
        <taxon>Nocardiopsidaceae</taxon>
        <taxon>Streptomonospora</taxon>
    </lineage>
</organism>
<dbReference type="GO" id="GO:0005506">
    <property type="term" value="F:iron ion binding"/>
    <property type="evidence" value="ECO:0007669"/>
    <property type="project" value="InterPro"/>
</dbReference>
<dbReference type="Pfam" id="PF00067">
    <property type="entry name" value="p450"/>
    <property type="match status" value="1"/>
</dbReference>
<dbReference type="CDD" id="cd20625">
    <property type="entry name" value="CYP164-like"/>
    <property type="match status" value="1"/>
</dbReference>
<evidence type="ECO:0000256" key="2">
    <source>
        <dbReference type="ARBA" id="ARBA00022617"/>
    </source>
</evidence>
<comment type="similarity">
    <text evidence="1 7">Belongs to the cytochrome P450 family.</text>
</comment>
<dbReference type="GO" id="GO:0020037">
    <property type="term" value="F:heme binding"/>
    <property type="evidence" value="ECO:0007669"/>
    <property type="project" value="InterPro"/>
</dbReference>